<accession>A0A2Z7CC19</accession>
<reference evidence="2 3" key="1">
    <citation type="journal article" date="2015" name="Proc. Natl. Acad. Sci. U.S.A.">
        <title>The resurrection genome of Boea hygrometrica: A blueprint for survival of dehydration.</title>
        <authorList>
            <person name="Xiao L."/>
            <person name="Yang G."/>
            <person name="Zhang L."/>
            <person name="Yang X."/>
            <person name="Zhao S."/>
            <person name="Ji Z."/>
            <person name="Zhou Q."/>
            <person name="Hu M."/>
            <person name="Wang Y."/>
            <person name="Chen M."/>
            <person name="Xu Y."/>
            <person name="Jin H."/>
            <person name="Xiao X."/>
            <person name="Hu G."/>
            <person name="Bao F."/>
            <person name="Hu Y."/>
            <person name="Wan P."/>
            <person name="Li L."/>
            <person name="Deng X."/>
            <person name="Kuang T."/>
            <person name="Xiang C."/>
            <person name="Zhu J.K."/>
            <person name="Oliver M.J."/>
            <person name="He Y."/>
        </authorList>
    </citation>
    <scope>NUCLEOTIDE SEQUENCE [LARGE SCALE GENOMIC DNA]</scope>
    <source>
        <strain evidence="3">cv. XS01</strain>
    </source>
</reference>
<evidence type="ECO:0000313" key="2">
    <source>
        <dbReference type="EMBL" id="KZV41868.1"/>
    </source>
</evidence>
<organism evidence="2 3">
    <name type="scientific">Dorcoceras hygrometricum</name>
    <dbReference type="NCBI Taxonomy" id="472368"/>
    <lineage>
        <taxon>Eukaryota</taxon>
        <taxon>Viridiplantae</taxon>
        <taxon>Streptophyta</taxon>
        <taxon>Embryophyta</taxon>
        <taxon>Tracheophyta</taxon>
        <taxon>Spermatophyta</taxon>
        <taxon>Magnoliopsida</taxon>
        <taxon>eudicotyledons</taxon>
        <taxon>Gunneridae</taxon>
        <taxon>Pentapetalae</taxon>
        <taxon>asterids</taxon>
        <taxon>lamiids</taxon>
        <taxon>Lamiales</taxon>
        <taxon>Gesneriaceae</taxon>
        <taxon>Didymocarpoideae</taxon>
        <taxon>Trichosporeae</taxon>
        <taxon>Loxocarpinae</taxon>
        <taxon>Dorcoceras</taxon>
    </lineage>
</organism>
<protein>
    <submittedName>
        <fullName evidence="2">Uncharacterized protein</fullName>
    </submittedName>
</protein>
<sequence length="662" mass="74018">MESAAGLAMETSKVESAVHGLREQSQESAGSLFTQTQERSDVVEDISSRKILFTSRCYLELAIAKRCRLHKLIRKRFAIALKIQQEDFALITSRKIQSRTSVLRIQSLGNPVASYSGSSRKIHSVNKKRWIQSRTSVLCIQSQRFPVTVRKQQLIQSRVSKPAVAMQDDEFSRSDKPVAKQLTIYEEFEEFSRVPVQARRRKTHVYVVSHTVAAVVHLWSLGVLTAAGCGIGSVHDAVRSNLLVEPSEVMSSYSADGLREQSQESAGSLFTQTQERSDVIEEISSRKLLFTSRCYLELAIAKRCRLHKLIRLRFALALKIQQEDFALITSRKIQSRTSVLRIQSLGNLVARVSSLQNTDSKDGAPLYLVTDKESTQEVADASPVKQAPKKTWASKKRPAAVPVEAPVVKKKRSLKKKSSYSQSTLEMVVVAQEAIPIQIIHATPAVEPMVEDQQAKIVETHPAIEVAVTAGEQEPVGEQAEEQPVVESSLEKPAAEGAAEETAYDISEKADVPIVEPVIANVENNEVSNANDVDTIIQQVLSETVQSASTEEEQVEELDIRGSAGTGSSTCLIRKYASWFRCEERRSIQMLDRRSIQISIQMLDRISIQQLDQMLKTRAVESDVKYKRSGSSYEQKNNSDVKEKSVQQWRSLFNSEQKFVQQ</sequence>
<dbReference type="EMBL" id="KQ999347">
    <property type="protein sequence ID" value="KZV41868.1"/>
    <property type="molecule type" value="Genomic_DNA"/>
</dbReference>
<gene>
    <name evidence="2" type="ORF">F511_16812</name>
</gene>
<name>A0A2Z7CC19_9LAMI</name>
<proteinExistence type="predicted"/>
<dbReference type="AlphaFoldDB" id="A0A2Z7CC19"/>
<evidence type="ECO:0000256" key="1">
    <source>
        <dbReference type="SAM" id="MobiDB-lite"/>
    </source>
</evidence>
<keyword evidence="3" id="KW-1185">Reference proteome</keyword>
<evidence type="ECO:0000313" key="3">
    <source>
        <dbReference type="Proteomes" id="UP000250235"/>
    </source>
</evidence>
<dbReference type="Proteomes" id="UP000250235">
    <property type="component" value="Unassembled WGS sequence"/>
</dbReference>
<feature type="region of interest" description="Disordered" evidence="1">
    <location>
        <begin position="471"/>
        <end position="494"/>
    </location>
</feature>